<dbReference type="InterPro" id="IPR016181">
    <property type="entry name" value="Acyl_CoA_acyltransferase"/>
</dbReference>
<comment type="subcellular location">
    <subcellularLocation>
        <location evidence="2">Cytoplasm</location>
    </subcellularLocation>
    <subcellularLocation>
        <location evidence="1">Nucleus</location>
    </subcellularLocation>
</comment>
<evidence type="ECO:0000256" key="1">
    <source>
        <dbReference type="ARBA" id="ARBA00004123"/>
    </source>
</evidence>
<evidence type="ECO:0000313" key="13">
    <source>
        <dbReference type="EMBL" id="PFH54539.1"/>
    </source>
</evidence>
<dbReference type="GO" id="GO:0043998">
    <property type="term" value="F:histone H2A acetyltransferase activity"/>
    <property type="evidence" value="ECO:0007669"/>
    <property type="project" value="InterPro"/>
</dbReference>
<dbReference type="EMBL" id="KZ301969">
    <property type="protein sequence ID" value="PFH54539.1"/>
    <property type="molecule type" value="Genomic_DNA"/>
</dbReference>
<accession>A0A2A9NVG3</accession>
<evidence type="ECO:0000256" key="11">
    <source>
        <dbReference type="ARBA" id="ARBA00049524"/>
    </source>
</evidence>
<dbReference type="CDD" id="cd04301">
    <property type="entry name" value="NAT_SF"/>
    <property type="match status" value="1"/>
</dbReference>
<dbReference type="Pfam" id="PF00583">
    <property type="entry name" value="Acetyltransf_1"/>
    <property type="match status" value="1"/>
</dbReference>
<evidence type="ECO:0000259" key="12">
    <source>
        <dbReference type="PROSITE" id="PS51186"/>
    </source>
</evidence>
<dbReference type="InterPro" id="IPR039949">
    <property type="entry name" value="NAA40"/>
</dbReference>
<evidence type="ECO:0000256" key="5">
    <source>
        <dbReference type="ARBA" id="ARBA00015043"/>
    </source>
</evidence>
<dbReference type="OrthoDB" id="424551at2759"/>
<dbReference type="GO" id="GO:1990189">
    <property type="term" value="F:protein N-terminal-serine acetyltransferase activity"/>
    <property type="evidence" value="ECO:0007669"/>
    <property type="project" value="UniProtKB-EC"/>
</dbReference>
<dbReference type="Proteomes" id="UP000242287">
    <property type="component" value="Unassembled WGS sequence"/>
</dbReference>
<proteinExistence type="inferred from homology"/>
<keyword evidence="14" id="KW-1185">Reference proteome</keyword>
<dbReference type="InterPro" id="IPR000182">
    <property type="entry name" value="GNAT_dom"/>
</dbReference>
<keyword evidence="8" id="KW-0539">Nucleus</keyword>
<keyword evidence="7" id="KW-0808">Transferase</keyword>
<sequence length="163" mass="19022">YQISVVHASELGDHDRESIWSIFETNMHDAYINSSFGWEPEHKIKELFHPLSRFLLVSRERIVAYCMLRFEVEESEAIVYCYEVQVSPAIQRMGLGKRLMQLVLQIATVWHMDRIMLTVFKSNKGAFELYRGLGFRVDETSPGQCGEEVEYEILSRDVDERAP</sequence>
<dbReference type="PROSITE" id="PS51186">
    <property type="entry name" value="GNAT"/>
    <property type="match status" value="1"/>
</dbReference>
<evidence type="ECO:0000313" key="14">
    <source>
        <dbReference type="Proteomes" id="UP000242287"/>
    </source>
</evidence>
<comment type="catalytic activity">
    <reaction evidence="10">
        <text>N-terminal L-seryl-[histone H2A] + acetyl-CoA = N-terminal N(alpha)-acetyl-L-seryl-[histone H2A] + CoA + H(+)</text>
        <dbReference type="Rhea" id="RHEA:50600"/>
        <dbReference type="Rhea" id="RHEA-COMP:12742"/>
        <dbReference type="Rhea" id="RHEA-COMP:12744"/>
        <dbReference type="ChEBI" id="CHEBI:15378"/>
        <dbReference type="ChEBI" id="CHEBI:57287"/>
        <dbReference type="ChEBI" id="CHEBI:57288"/>
        <dbReference type="ChEBI" id="CHEBI:64738"/>
        <dbReference type="ChEBI" id="CHEBI:83690"/>
        <dbReference type="EC" id="2.3.1.257"/>
    </reaction>
</comment>
<evidence type="ECO:0000256" key="3">
    <source>
        <dbReference type="ARBA" id="ARBA00008870"/>
    </source>
</evidence>
<keyword evidence="6" id="KW-0963">Cytoplasm</keyword>
<evidence type="ECO:0000256" key="8">
    <source>
        <dbReference type="ARBA" id="ARBA00023242"/>
    </source>
</evidence>
<comment type="catalytic activity">
    <reaction evidence="11">
        <text>N-terminal L-seryl-[histone H4] + acetyl-CoA = N-terminal N(alpha)-acetyl-L-seryl-[histone H4] + CoA + H(+)</text>
        <dbReference type="Rhea" id="RHEA:50596"/>
        <dbReference type="Rhea" id="RHEA-COMP:12740"/>
        <dbReference type="Rhea" id="RHEA-COMP:12743"/>
        <dbReference type="ChEBI" id="CHEBI:15378"/>
        <dbReference type="ChEBI" id="CHEBI:57287"/>
        <dbReference type="ChEBI" id="CHEBI:57288"/>
        <dbReference type="ChEBI" id="CHEBI:64738"/>
        <dbReference type="ChEBI" id="CHEBI:83690"/>
        <dbReference type="EC" id="2.3.1.257"/>
    </reaction>
</comment>
<dbReference type="GO" id="GO:0005737">
    <property type="term" value="C:cytoplasm"/>
    <property type="evidence" value="ECO:0007669"/>
    <property type="project" value="UniProtKB-SubCell"/>
</dbReference>
<dbReference type="GO" id="GO:0010485">
    <property type="term" value="F:histone H4 acetyltransferase activity"/>
    <property type="evidence" value="ECO:0007669"/>
    <property type="project" value="InterPro"/>
</dbReference>
<evidence type="ECO:0000256" key="7">
    <source>
        <dbReference type="ARBA" id="ARBA00022679"/>
    </source>
</evidence>
<name>A0A2A9NVG3_9AGAR</name>
<evidence type="ECO:0000256" key="10">
    <source>
        <dbReference type="ARBA" id="ARBA00047821"/>
    </source>
</evidence>
<comment type="similarity">
    <text evidence="3">Belongs to the acetyltransferase family. NAA40 subfamily.</text>
</comment>
<gene>
    <name evidence="13" type="ORF">AMATHDRAFT_135022</name>
</gene>
<dbReference type="PANTHER" id="PTHR20531">
    <property type="entry name" value="N-ALPHA-ACETYLTRANSFERASE 40"/>
    <property type="match status" value="1"/>
</dbReference>
<feature type="domain" description="N-acetyltransferase" evidence="12">
    <location>
        <begin position="6"/>
        <end position="156"/>
    </location>
</feature>
<protein>
    <recommendedName>
        <fullName evidence="5">N-alpha-acetyltransferase 40</fullName>
        <ecNumber evidence="4">2.3.1.257</ecNumber>
    </recommendedName>
</protein>
<organism evidence="13 14">
    <name type="scientific">Amanita thiersii Skay4041</name>
    <dbReference type="NCBI Taxonomy" id="703135"/>
    <lineage>
        <taxon>Eukaryota</taxon>
        <taxon>Fungi</taxon>
        <taxon>Dikarya</taxon>
        <taxon>Basidiomycota</taxon>
        <taxon>Agaricomycotina</taxon>
        <taxon>Agaricomycetes</taxon>
        <taxon>Agaricomycetidae</taxon>
        <taxon>Agaricales</taxon>
        <taxon>Pluteineae</taxon>
        <taxon>Amanitaceae</taxon>
        <taxon>Amanita</taxon>
    </lineage>
</organism>
<evidence type="ECO:0000256" key="4">
    <source>
        <dbReference type="ARBA" id="ARBA00012950"/>
    </source>
</evidence>
<dbReference type="STRING" id="703135.A0A2A9NVG3"/>
<evidence type="ECO:0000256" key="2">
    <source>
        <dbReference type="ARBA" id="ARBA00004496"/>
    </source>
</evidence>
<evidence type="ECO:0000256" key="6">
    <source>
        <dbReference type="ARBA" id="ARBA00022490"/>
    </source>
</evidence>
<reference evidence="13 14" key="1">
    <citation type="submission" date="2014-02" db="EMBL/GenBank/DDBJ databases">
        <title>Transposable element dynamics among asymbiotic and ectomycorrhizal Amanita fungi.</title>
        <authorList>
            <consortium name="DOE Joint Genome Institute"/>
            <person name="Hess J."/>
            <person name="Skrede I."/>
            <person name="Wolfe B."/>
            <person name="LaButti K."/>
            <person name="Ohm R.A."/>
            <person name="Grigoriev I.V."/>
            <person name="Pringle A."/>
        </authorList>
    </citation>
    <scope>NUCLEOTIDE SEQUENCE [LARGE SCALE GENOMIC DNA]</scope>
    <source>
        <strain evidence="13 14">SKay4041</strain>
    </source>
</reference>
<dbReference type="Gene3D" id="3.40.630.30">
    <property type="match status" value="1"/>
</dbReference>
<evidence type="ECO:0000256" key="9">
    <source>
        <dbReference type="ARBA" id="ARBA00023315"/>
    </source>
</evidence>
<keyword evidence="9" id="KW-0012">Acyltransferase</keyword>
<dbReference type="SUPFAM" id="SSF55729">
    <property type="entry name" value="Acyl-CoA N-acyltransferases (Nat)"/>
    <property type="match status" value="1"/>
</dbReference>
<dbReference type="GO" id="GO:0005634">
    <property type="term" value="C:nucleus"/>
    <property type="evidence" value="ECO:0007669"/>
    <property type="project" value="UniProtKB-SubCell"/>
</dbReference>
<dbReference type="EC" id="2.3.1.257" evidence="4"/>
<dbReference type="PANTHER" id="PTHR20531:SF1">
    <property type="entry name" value="N-ALPHA-ACETYLTRANSFERASE 40"/>
    <property type="match status" value="1"/>
</dbReference>
<dbReference type="AlphaFoldDB" id="A0A2A9NVG3"/>
<feature type="non-terminal residue" evidence="13">
    <location>
        <position position="1"/>
    </location>
</feature>